<evidence type="ECO:0000313" key="3">
    <source>
        <dbReference type="EMBL" id="KAG8465319.1"/>
    </source>
</evidence>
<keyword evidence="1" id="KW-0472">Membrane</keyword>
<dbReference type="CDD" id="cd03449">
    <property type="entry name" value="R_hydratase"/>
    <property type="match status" value="1"/>
</dbReference>
<keyword evidence="4" id="KW-1185">Reference proteome</keyword>
<accession>A0A8J5XRL7</accession>
<comment type="caution">
    <text evidence="3">The sequence shown here is derived from an EMBL/GenBank/DDBJ whole genome shotgun (WGS) entry which is preliminary data.</text>
</comment>
<dbReference type="GO" id="GO:0006633">
    <property type="term" value="P:fatty acid biosynthetic process"/>
    <property type="evidence" value="ECO:0007669"/>
    <property type="project" value="TreeGrafter"/>
</dbReference>
<evidence type="ECO:0000256" key="1">
    <source>
        <dbReference type="SAM" id="Phobius"/>
    </source>
</evidence>
<gene>
    <name evidence="3" type="ORF">KFE25_002626</name>
</gene>
<dbReference type="GO" id="GO:0019171">
    <property type="term" value="F:(3R)-hydroxyacyl-[acyl-carrier-protein] dehydratase activity"/>
    <property type="evidence" value="ECO:0007669"/>
    <property type="project" value="TreeGrafter"/>
</dbReference>
<dbReference type="Gene3D" id="3.10.129.10">
    <property type="entry name" value="Hotdog Thioesterase"/>
    <property type="match status" value="1"/>
</dbReference>
<dbReference type="OrthoDB" id="3592703at2759"/>
<keyword evidence="1" id="KW-1133">Transmembrane helix</keyword>
<protein>
    <recommendedName>
        <fullName evidence="2">MaoC-like domain-containing protein</fullName>
    </recommendedName>
</protein>
<dbReference type="OMA" id="GCVFLHQ"/>
<feature type="transmembrane region" description="Helical" evidence="1">
    <location>
        <begin position="62"/>
        <end position="81"/>
    </location>
</feature>
<dbReference type="AlphaFoldDB" id="A0A8J5XRL7"/>
<reference evidence="3" key="1">
    <citation type="submission" date="2021-05" db="EMBL/GenBank/DDBJ databases">
        <title>The genome of the haptophyte Pavlova lutheri (Diacronema luteri, Pavlovales) - a model for lipid biosynthesis in eukaryotic algae.</title>
        <authorList>
            <person name="Hulatt C.J."/>
            <person name="Posewitz M.C."/>
        </authorList>
    </citation>
    <scope>NUCLEOTIDE SEQUENCE</scope>
    <source>
        <strain evidence="3">NIVA-4/92</strain>
    </source>
</reference>
<name>A0A8J5XRL7_DIALT</name>
<sequence length="151" mass="16557">MAVQIARRLPAVLSVGDVALASRILRAEDVRAFGELASDFNPLHFDAEFAARSRFGRPVVHGMLYATIFNAIIAVSLPGAVHVSQAFEFRLPVFVGDEITARLEVRSVVQAHRLVSFAESCVNQRGEEVLTGSASLMAPRRFLRPLKERGV</sequence>
<dbReference type="EMBL" id="JAGTXO010000010">
    <property type="protein sequence ID" value="KAG8465319.1"/>
    <property type="molecule type" value="Genomic_DNA"/>
</dbReference>
<evidence type="ECO:0000313" key="4">
    <source>
        <dbReference type="Proteomes" id="UP000751190"/>
    </source>
</evidence>
<feature type="domain" description="MaoC-like" evidence="2">
    <location>
        <begin position="25"/>
        <end position="110"/>
    </location>
</feature>
<dbReference type="Pfam" id="PF01575">
    <property type="entry name" value="MaoC_dehydratas"/>
    <property type="match status" value="1"/>
</dbReference>
<dbReference type="InterPro" id="IPR050965">
    <property type="entry name" value="UPF0336/Enoyl-CoA_hydratase"/>
</dbReference>
<dbReference type="PANTHER" id="PTHR43437:SF3">
    <property type="entry name" value="HYDROXYACYL-THIOESTER DEHYDRATASE TYPE 2, MITOCHONDRIAL"/>
    <property type="match status" value="1"/>
</dbReference>
<dbReference type="Proteomes" id="UP000751190">
    <property type="component" value="Unassembled WGS sequence"/>
</dbReference>
<organism evidence="3 4">
    <name type="scientific">Diacronema lutheri</name>
    <name type="common">Unicellular marine alga</name>
    <name type="synonym">Monochrysis lutheri</name>
    <dbReference type="NCBI Taxonomy" id="2081491"/>
    <lineage>
        <taxon>Eukaryota</taxon>
        <taxon>Haptista</taxon>
        <taxon>Haptophyta</taxon>
        <taxon>Pavlovophyceae</taxon>
        <taxon>Pavlovales</taxon>
        <taxon>Pavlovaceae</taxon>
        <taxon>Diacronema</taxon>
    </lineage>
</organism>
<evidence type="ECO:0000259" key="2">
    <source>
        <dbReference type="Pfam" id="PF01575"/>
    </source>
</evidence>
<dbReference type="InterPro" id="IPR029069">
    <property type="entry name" value="HotDog_dom_sf"/>
</dbReference>
<proteinExistence type="predicted"/>
<dbReference type="InterPro" id="IPR002539">
    <property type="entry name" value="MaoC-like_dom"/>
</dbReference>
<keyword evidence="1" id="KW-0812">Transmembrane</keyword>
<dbReference type="SUPFAM" id="SSF54637">
    <property type="entry name" value="Thioesterase/thiol ester dehydrase-isomerase"/>
    <property type="match status" value="1"/>
</dbReference>
<dbReference type="GO" id="GO:0005739">
    <property type="term" value="C:mitochondrion"/>
    <property type="evidence" value="ECO:0007669"/>
    <property type="project" value="TreeGrafter"/>
</dbReference>
<dbReference type="PANTHER" id="PTHR43437">
    <property type="entry name" value="HYDROXYACYL-THIOESTER DEHYDRATASE TYPE 2, MITOCHONDRIAL-RELATED"/>
    <property type="match status" value="1"/>
</dbReference>